<dbReference type="Proteomes" id="UP000295351">
    <property type="component" value="Unassembled WGS sequence"/>
</dbReference>
<sequence>MSKVTKFFGLGRQSSGDLAVALEKAKAELEAAEAAVVAADEKYQGSLLSEDAAALRRLADAKTDAVITVDICRAKIAKLERQHADALEAEAADQRQRRYDEAKAASEAAEKRLRKEYPRAALAIRELLAEVAAASIAVREANADLPDGAPALAGPEHSRSQANLYQEVLTEDVVDLWATIDSASPIDSALQRHVRTREKGCRGQMRDRSDTDENPMTYGVVQTEHGTLEVVLKRFRRRKFLPDQGGRHIGSLASEIVLPPLDADATPFWSPAHDQRDAASQAAAELKPAPKRAERSPEYEYSLAPKETANV</sequence>
<reference evidence="3 4" key="1">
    <citation type="submission" date="2019-03" db="EMBL/GenBank/DDBJ databases">
        <title>Genomic Encyclopedia of Type Strains, Phase IV (KMG-IV): sequencing the most valuable type-strain genomes for metagenomic binning, comparative biology and taxonomic classification.</title>
        <authorList>
            <person name="Goeker M."/>
        </authorList>
    </citation>
    <scope>NUCLEOTIDE SEQUENCE [LARGE SCALE GENOMIC DNA]</scope>
    <source>
        <strain evidence="3 4">DSM 18401</strain>
    </source>
</reference>
<gene>
    <name evidence="3" type="ORF">EV665_112155</name>
</gene>
<evidence type="ECO:0000256" key="2">
    <source>
        <dbReference type="SAM" id="MobiDB-lite"/>
    </source>
</evidence>
<dbReference type="AlphaFoldDB" id="A0A4V2RI05"/>
<feature type="coiled-coil region" evidence="1">
    <location>
        <begin position="15"/>
        <end position="42"/>
    </location>
</feature>
<accession>A0A4V2RI05</accession>
<feature type="region of interest" description="Disordered" evidence="2">
    <location>
        <begin position="197"/>
        <end position="216"/>
    </location>
</feature>
<organism evidence="3 4">
    <name type="scientific">Shinella granuli</name>
    <dbReference type="NCBI Taxonomy" id="323621"/>
    <lineage>
        <taxon>Bacteria</taxon>
        <taxon>Pseudomonadati</taxon>
        <taxon>Pseudomonadota</taxon>
        <taxon>Alphaproteobacteria</taxon>
        <taxon>Hyphomicrobiales</taxon>
        <taxon>Rhizobiaceae</taxon>
        <taxon>Shinella</taxon>
    </lineage>
</organism>
<keyword evidence="1" id="KW-0175">Coiled coil</keyword>
<keyword evidence="4" id="KW-1185">Reference proteome</keyword>
<name>A0A4V2RI05_SHIGR</name>
<protein>
    <submittedName>
        <fullName evidence="3">Uncharacterized protein</fullName>
    </submittedName>
</protein>
<feature type="compositionally biased region" description="Basic and acidic residues" evidence="2">
    <location>
        <begin position="197"/>
        <end position="211"/>
    </location>
</feature>
<evidence type="ECO:0000313" key="3">
    <source>
        <dbReference type="EMBL" id="TCN42420.1"/>
    </source>
</evidence>
<evidence type="ECO:0000313" key="4">
    <source>
        <dbReference type="Proteomes" id="UP000295351"/>
    </source>
</evidence>
<comment type="caution">
    <text evidence="3">The sequence shown here is derived from an EMBL/GenBank/DDBJ whole genome shotgun (WGS) entry which is preliminary data.</text>
</comment>
<feature type="region of interest" description="Disordered" evidence="2">
    <location>
        <begin position="267"/>
        <end position="311"/>
    </location>
</feature>
<dbReference type="RefSeq" id="WP_133035293.1">
    <property type="nucleotide sequence ID" value="NZ_BAABEI010000012.1"/>
</dbReference>
<proteinExistence type="predicted"/>
<feature type="coiled-coil region" evidence="1">
    <location>
        <begin position="69"/>
        <end position="144"/>
    </location>
</feature>
<evidence type="ECO:0000256" key="1">
    <source>
        <dbReference type="SAM" id="Coils"/>
    </source>
</evidence>
<dbReference type="EMBL" id="SLVX01000012">
    <property type="protein sequence ID" value="TCN42420.1"/>
    <property type="molecule type" value="Genomic_DNA"/>
</dbReference>